<dbReference type="RefSeq" id="WP_015928713.1">
    <property type="nucleotide sequence ID" value="NC_011894.1"/>
</dbReference>
<name>B8ITD9_METNO</name>
<keyword evidence="2" id="KW-1185">Reference proteome</keyword>
<dbReference type="HOGENOM" id="CLU_2826189_0_0_5"/>
<gene>
    <name evidence="1" type="ordered locus">Mnod_2039</name>
</gene>
<evidence type="ECO:0000313" key="1">
    <source>
        <dbReference type="EMBL" id="ACL57025.1"/>
    </source>
</evidence>
<proteinExistence type="predicted"/>
<evidence type="ECO:0000313" key="2">
    <source>
        <dbReference type="Proteomes" id="UP000008207"/>
    </source>
</evidence>
<accession>B8ITD9</accession>
<dbReference type="KEGG" id="mno:Mnod_2039"/>
<dbReference type="AlphaFoldDB" id="B8ITD9"/>
<protein>
    <submittedName>
        <fullName evidence="1">Uncharacterized protein</fullName>
    </submittedName>
</protein>
<reference evidence="1 2" key="1">
    <citation type="submission" date="2009-01" db="EMBL/GenBank/DDBJ databases">
        <title>Complete sequence of chromosome of Methylobacterium nodulans ORS 2060.</title>
        <authorList>
            <consortium name="US DOE Joint Genome Institute"/>
            <person name="Lucas S."/>
            <person name="Copeland A."/>
            <person name="Lapidus A."/>
            <person name="Glavina del Rio T."/>
            <person name="Dalin E."/>
            <person name="Tice H."/>
            <person name="Bruce D."/>
            <person name="Goodwin L."/>
            <person name="Pitluck S."/>
            <person name="Sims D."/>
            <person name="Brettin T."/>
            <person name="Detter J.C."/>
            <person name="Han C."/>
            <person name="Larimer F."/>
            <person name="Land M."/>
            <person name="Hauser L."/>
            <person name="Kyrpides N."/>
            <person name="Ivanova N."/>
            <person name="Marx C.J."/>
            <person name="Richardson P."/>
        </authorList>
    </citation>
    <scope>NUCLEOTIDE SEQUENCE [LARGE SCALE GENOMIC DNA]</scope>
    <source>
        <strain evidence="2">LMG 21967 / CNCM I-2342 / ORS 2060</strain>
    </source>
</reference>
<organism evidence="1 2">
    <name type="scientific">Methylobacterium nodulans (strain LMG 21967 / CNCM I-2342 / ORS 2060)</name>
    <dbReference type="NCBI Taxonomy" id="460265"/>
    <lineage>
        <taxon>Bacteria</taxon>
        <taxon>Pseudomonadati</taxon>
        <taxon>Pseudomonadota</taxon>
        <taxon>Alphaproteobacteria</taxon>
        <taxon>Hyphomicrobiales</taxon>
        <taxon>Methylobacteriaceae</taxon>
        <taxon>Methylobacterium</taxon>
    </lineage>
</organism>
<dbReference type="Proteomes" id="UP000008207">
    <property type="component" value="Chromosome"/>
</dbReference>
<sequence>MELLHTIISGRCCRPNVACCSVCGYEAPTPWLMIGNWLTKSKALSGFYDVTKPHVIEDTFLLEGEK</sequence>
<dbReference type="EMBL" id="CP001349">
    <property type="protein sequence ID" value="ACL57025.1"/>
    <property type="molecule type" value="Genomic_DNA"/>
</dbReference>